<accession>A0ABZ0U6C8</accession>
<dbReference type="SUPFAM" id="SSF53383">
    <property type="entry name" value="PLP-dependent transferases"/>
    <property type="match status" value="1"/>
</dbReference>
<dbReference type="InterPro" id="IPR000408">
    <property type="entry name" value="Reg_chr_condens"/>
</dbReference>
<keyword evidence="2" id="KW-1185">Reference proteome</keyword>
<evidence type="ECO:0000313" key="2">
    <source>
        <dbReference type="Proteomes" id="UP001325248"/>
    </source>
</evidence>
<dbReference type="InterPro" id="IPR015421">
    <property type="entry name" value="PyrdxlP-dep_Trfase_major"/>
</dbReference>
<dbReference type="EC" id="2.6.1.87" evidence="1"/>
<sequence>MRILFSLSSVGIREAKQIKETLISGWITTGFKTKESERLVAICCGVNHAVCLGSQTACAEMTIYLLEIKNTDEIITTDYIHILSVHT</sequence>
<keyword evidence="1" id="KW-0808">Transferase</keyword>
<organism evidence="1 2">
    <name type="scientific">Blautia producta</name>
    <dbReference type="NCBI Taxonomy" id="33035"/>
    <lineage>
        <taxon>Bacteria</taxon>
        <taxon>Bacillati</taxon>
        <taxon>Bacillota</taxon>
        <taxon>Clostridia</taxon>
        <taxon>Lachnospirales</taxon>
        <taxon>Lachnospiraceae</taxon>
        <taxon>Blautia</taxon>
    </lineage>
</organism>
<gene>
    <name evidence="1" type="primary">arnB_1</name>
    <name evidence="1" type="ORF">BLCOC_04770</name>
</gene>
<dbReference type="EMBL" id="CP136422">
    <property type="protein sequence ID" value="WPX72153.1"/>
    <property type="molecule type" value="Genomic_DNA"/>
</dbReference>
<keyword evidence="1" id="KW-0032">Aminotransferase</keyword>
<name>A0ABZ0U6C8_9FIRM</name>
<evidence type="ECO:0000313" key="1">
    <source>
        <dbReference type="EMBL" id="WPX72153.1"/>
    </source>
</evidence>
<dbReference type="Pfam" id="PF01041">
    <property type="entry name" value="DegT_DnrJ_EryC1"/>
    <property type="match status" value="1"/>
</dbReference>
<protein>
    <submittedName>
        <fullName evidence="1">UDP-4-amino-4-deoxy-L-arabinose--oxoglutarate aminotransferase</fullName>
        <ecNumber evidence="1">2.6.1.87</ecNumber>
    </submittedName>
</protein>
<dbReference type="InterPro" id="IPR000653">
    <property type="entry name" value="DegT/StrS_aminotransferase"/>
</dbReference>
<reference evidence="1" key="1">
    <citation type="submission" date="2023-10" db="EMBL/GenBank/DDBJ databases">
        <title>Genome sequence of Blautia coccoides DSM 935.</title>
        <authorList>
            <person name="Boeer T."/>
            <person name="Bengelsdorf F.R."/>
            <person name="Daniel R."/>
            <person name="Poehlein A."/>
        </authorList>
    </citation>
    <scope>NUCLEOTIDE SEQUENCE [LARGE SCALE GENOMIC DNA]</scope>
    <source>
        <strain evidence="1">DSM 935</strain>
    </source>
</reference>
<dbReference type="Proteomes" id="UP001325248">
    <property type="component" value="Chromosome"/>
</dbReference>
<dbReference type="Gene3D" id="3.40.640.10">
    <property type="entry name" value="Type I PLP-dependent aspartate aminotransferase-like (Major domain)"/>
    <property type="match status" value="1"/>
</dbReference>
<proteinExistence type="predicted"/>
<dbReference type="PROSITE" id="PS00626">
    <property type="entry name" value="RCC1_2"/>
    <property type="match status" value="1"/>
</dbReference>
<dbReference type="InterPro" id="IPR015424">
    <property type="entry name" value="PyrdxlP-dep_Trfase"/>
</dbReference>
<dbReference type="GO" id="GO:0099620">
    <property type="term" value="F:UDP-4-amino-4-deoxy-L-arabinose aminotransferase"/>
    <property type="evidence" value="ECO:0007669"/>
    <property type="project" value="UniProtKB-EC"/>
</dbReference>